<dbReference type="OrthoDB" id="3687641at2759"/>
<sequence>TAPALSMVTYEEPRNLDAAIVQTNRCRGIPSPEIDVEWLKIGLGTQPIRLFKDDLKKLDNSDKLVMTLHCIFEEFGGGLIAMLEAFHLLHCLDSWRKASYKEYYIQGWIDIGDNSKRIHHDHCIDMLREFIMCTADVTPITFYDNLPSPLRKTTHAGLQHATYVPQFRCYTGTE</sequence>
<dbReference type="EMBL" id="QGMG01001477">
    <property type="protein sequence ID" value="TVY47641.1"/>
    <property type="molecule type" value="Genomic_DNA"/>
</dbReference>
<dbReference type="InterPro" id="IPR021765">
    <property type="entry name" value="UstYa-like"/>
</dbReference>
<dbReference type="Pfam" id="PF11807">
    <property type="entry name" value="UstYa"/>
    <property type="match status" value="1"/>
</dbReference>
<dbReference type="PANTHER" id="PTHR33365">
    <property type="entry name" value="YALI0B05434P"/>
    <property type="match status" value="1"/>
</dbReference>
<evidence type="ECO:0000313" key="4">
    <source>
        <dbReference type="Proteomes" id="UP000481288"/>
    </source>
</evidence>
<dbReference type="GO" id="GO:0043386">
    <property type="term" value="P:mycotoxin biosynthetic process"/>
    <property type="evidence" value="ECO:0007669"/>
    <property type="project" value="InterPro"/>
</dbReference>
<feature type="non-terminal residue" evidence="3">
    <location>
        <position position="1"/>
    </location>
</feature>
<gene>
    <name evidence="3" type="ORF">LCER1_G008530</name>
</gene>
<reference evidence="3 4" key="1">
    <citation type="submission" date="2018-05" db="EMBL/GenBank/DDBJ databases">
        <title>Whole genome sequencing for identification of molecular markers to develop diagnostic detection tools for the regulated plant pathogen Lachnellula willkommii.</title>
        <authorList>
            <person name="Giroux E."/>
            <person name="Bilodeau G."/>
        </authorList>
    </citation>
    <scope>NUCLEOTIDE SEQUENCE [LARGE SCALE GENOMIC DNA]</scope>
    <source>
        <strain evidence="3 4">CBS 625.97</strain>
    </source>
</reference>
<accession>A0A7D8UMB4</accession>
<evidence type="ECO:0008006" key="5">
    <source>
        <dbReference type="Google" id="ProtNLM"/>
    </source>
</evidence>
<comment type="caution">
    <text evidence="3">The sequence shown here is derived from an EMBL/GenBank/DDBJ whole genome shotgun (WGS) entry which is preliminary data.</text>
</comment>
<dbReference type="PANTHER" id="PTHR33365:SF4">
    <property type="entry name" value="CYCLOCHLOROTINE BIOSYNTHESIS PROTEIN O"/>
    <property type="match status" value="1"/>
</dbReference>
<evidence type="ECO:0000313" key="3">
    <source>
        <dbReference type="EMBL" id="TVY47641.1"/>
    </source>
</evidence>
<evidence type="ECO:0000256" key="1">
    <source>
        <dbReference type="ARBA" id="ARBA00004685"/>
    </source>
</evidence>
<evidence type="ECO:0000256" key="2">
    <source>
        <dbReference type="ARBA" id="ARBA00035112"/>
    </source>
</evidence>
<dbReference type="AlphaFoldDB" id="A0A7D8UMB4"/>
<comment type="pathway">
    <text evidence="1">Mycotoxin biosynthesis.</text>
</comment>
<dbReference type="Proteomes" id="UP000481288">
    <property type="component" value="Unassembled WGS sequence"/>
</dbReference>
<name>A0A7D8UMB4_9HELO</name>
<keyword evidence="4" id="KW-1185">Reference proteome</keyword>
<organism evidence="3 4">
    <name type="scientific">Lachnellula cervina</name>
    <dbReference type="NCBI Taxonomy" id="1316786"/>
    <lineage>
        <taxon>Eukaryota</taxon>
        <taxon>Fungi</taxon>
        <taxon>Dikarya</taxon>
        <taxon>Ascomycota</taxon>
        <taxon>Pezizomycotina</taxon>
        <taxon>Leotiomycetes</taxon>
        <taxon>Helotiales</taxon>
        <taxon>Lachnaceae</taxon>
        <taxon>Lachnellula</taxon>
    </lineage>
</organism>
<protein>
    <recommendedName>
        <fullName evidence="5">Cyclochlorotine biosynthesis protein O</fullName>
    </recommendedName>
</protein>
<proteinExistence type="inferred from homology"/>
<comment type="similarity">
    <text evidence="2">Belongs to the ustYa family.</text>
</comment>